<dbReference type="Proteomes" id="UP000247417">
    <property type="component" value="Unassembled WGS sequence"/>
</dbReference>
<evidence type="ECO:0000313" key="3">
    <source>
        <dbReference type="Proteomes" id="UP000247417"/>
    </source>
</evidence>
<keyword evidence="1" id="KW-1133">Transmembrane helix</keyword>
<organism evidence="2 3">
    <name type="scientific">Komagataeibacter oboediens</name>
    <dbReference type="NCBI Taxonomy" id="65958"/>
    <lineage>
        <taxon>Bacteria</taxon>
        <taxon>Pseudomonadati</taxon>
        <taxon>Pseudomonadota</taxon>
        <taxon>Alphaproteobacteria</taxon>
        <taxon>Acetobacterales</taxon>
        <taxon>Acetobacteraceae</taxon>
        <taxon>Komagataeibacter</taxon>
    </lineage>
</organism>
<keyword evidence="1" id="KW-0812">Transmembrane</keyword>
<evidence type="ECO:0000313" key="2">
    <source>
        <dbReference type="EMBL" id="PYD81826.1"/>
    </source>
</evidence>
<proteinExistence type="predicted"/>
<gene>
    <name evidence="2" type="ORF">CFR80_09845</name>
</gene>
<feature type="transmembrane region" description="Helical" evidence="1">
    <location>
        <begin position="41"/>
        <end position="64"/>
    </location>
</feature>
<dbReference type="AlphaFoldDB" id="A0A318QQM3"/>
<name>A0A318QQM3_9PROT</name>
<sequence>MAARTLGCGDNGRVYGKHSSFPDCQRWLTCRKGRQDVRGRFHLGALAGGLAIIAAGTVLAPAMARETKARHDAAPAPVATLDVAAFQTQAAQYVGKPVRIEGCYITSANSGGADCAAFRIADLPGQVDWNGAVPLDGPTMEESSFRKAQQICGDTGKHEQCQAEVSGVVYDPFGDMGVQGQRNFELRNARIHWLAEPAPHKADHRHVGNERSASR</sequence>
<reference evidence="2 3" key="1">
    <citation type="submission" date="2017-07" db="EMBL/GenBank/DDBJ databases">
        <title>A draft genome sequence of Komagataeibacter oboediens LMG 18849.</title>
        <authorList>
            <person name="Skraban J."/>
            <person name="Cleenwerck I."/>
            <person name="Vandamme P."/>
            <person name="Trcek J."/>
        </authorList>
    </citation>
    <scope>NUCLEOTIDE SEQUENCE [LARGE SCALE GENOMIC DNA]</scope>
    <source>
        <strain evidence="2 3">LMG 18849</strain>
    </source>
</reference>
<protein>
    <submittedName>
        <fullName evidence="2">Uncharacterized protein</fullName>
    </submittedName>
</protein>
<accession>A0A318QQM3</accession>
<evidence type="ECO:0000256" key="1">
    <source>
        <dbReference type="SAM" id="Phobius"/>
    </source>
</evidence>
<dbReference type="EMBL" id="NKTX01000020">
    <property type="protein sequence ID" value="PYD81826.1"/>
    <property type="molecule type" value="Genomic_DNA"/>
</dbReference>
<keyword evidence="1" id="KW-0472">Membrane</keyword>
<comment type="caution">
    <text evidence="2">The sequence shown here is derived from an EMBL/GenBank/DDBJ whole genome shotgun (WGS) entry which is preliminary data.</text>
</comment>